<dbReference type="EMBL" id="JACHXU010000007">
    <property type="protein sequence ID" value="MBB3206707.1"/>
    <property type="molecule type" value="Genomic_DNA"/>
</dbReference>
<evidence type="ECO:0000313" key="2">
    <source>
        <dbReference type="Proteomes" id="UP000536179"/>
    </source>
</evidence>
<comment type="caution">
    <text evidence="1">The sequence shown here is derived from an EMBL/GenBank/DDBJ whole genome shotgun (WGS) entry which is preliminary data.</text>
</comment>
<accession>A0A7W5H4S3</accession>
<name>A0A7W5H4S3_9BACT</name>
<sequence length="76" mass="8436">MEEFPKVRGAACHTKFETPENQSVVPFQTRTLLVCEPQRGAWTASGTTPSFVSNSDNRARTLFGERTGIRAFLAMT</sequence>
<keyword evidence="2" id="KW-1185">Reference proteome</keyword>
<dbReference type="AlphaFoldDB" id="A0A7W5H4S3"/>
<organism evidence="1 2">
    <name type="scientific">Aporhodopirellula rubra</name>
    <dbReference type="NCBI Taxonomy" id="980271"/>
    <lineage>
        <taxon>Bacteria</taxon>
        <taxon>Pseudomonadati</taxon>
        <taxon>Planctomycetota</taxon>
        <taxon>Planctomycetia</taxon>
        <taxon>Pirellulales</taxon>
        <taxon>Pirellulaceae</taxon>
        <taxon>Aporhodopirellula</taxon>
    </lineage>
</organism>
<protein>
    <submittedName>
        <fullName evidence="1">Uncharacterized protein</fullName>
    </submittedName>
</protein>
<reference evidence="1 2" key="1">
    <citation type="submission" date="2020-08" db="EMBL/GenBank/DDBJ databases">
        <title>Genomic Encyclopedia of Type Strains, Phase III (KMG-III): the genomes of soil and plant-associated and newly described type strains.</title>
        <authorList>
            <person name="Whitman W."/>
        </authorList>
    </citation>
    <scope>NUCLEOTIDE SEQUENCE [LARGE SCALE GENOMIC DNA]</scope>
    <source>
        <strain evidence="1 2">CECT 8075</strain>
    </source>
</reference>
<gene>
    <name evidence="1" type="ORF">FHS27_002519</name>
</gene>
<dbReference type="Proteomes" id="UP000536179">
    <property type="component" value="Unassembled WGS sequence"/>
</dbReference>
<proteinExistence type="predicted"/>
<evidence type="ECO:0000313" key="1">
    <source>
        <dbReference type="EMBL" id="MBB3206707.1"/>
    </source>
</evidence>